<keyword evidence="3" id="KW-1185">Reference proteome</keyword>
<organism evidence="2 3">
    <name type="scientific">Pristionchus entomophagus</name>
    <dbReference type="NCBI Taxonomy" id="358040"/>
    <lineage>
        <taxon>Eukaryota</taxon>
        <taxon>Metazoa</taxon>
        <taxon>Ecdysozoa</taxon>
        <taxon>Nematoda</taxon>
        <taxon>Chromadorea</taxon>
        <taxon>Rhabditida</taxon>
        <taxon>Rhabditina</taxon>
        <taxon>Diplogasteromorpha</taxon>
        <taxon>Diplogasteroidea</taxon>
        <taxon>Neodiplogasteridae</taxon>
        <taxon>Pristionchus</taxon>
    </lineage>
</organism>
<dbReference type="Proteomes" id="UP001432027">
    <property type="component" value="Unassembled WGS sequence"/>
</dbReference>
<feature type="non-terminal residue" evidence="2">
    <location>
        <position position="267"/>
    </location>
</feature>
<evidence type="ECO:0000313" key="2">
    <source>
        <dbReference type="EMBL" id="GMS82718.1"/>
    </source>
</evidence>
<feature type="transmembrane region" description="Helical" evidence="1">
    <location>
        <begin position="148"/>
        <end position="171"/>
    </location>
</feature>
<dbReference type="Gene3D" id="1.20.1070.10">
    <property type="entry name" value="Rhodopsin 7-helix transmembrane proteins"/>
    <property type="match status" value="1"/>
</dbReference>
<dbReference type="AlphaFoldDB" id="A0AAV5SKQ5"/>
<keyword evidence="1" id="KW-0472">Membrane</keyword>
<evidence type="ECO:0000256" key="1">
    <source>
        <dbReference type="SAM" id="Phobius"/>
    </source>
</evidence>
<feature type="transmembrane region" description="Helical" evidence="1">
    <location>
        <begin position="6"/>
        <end position="31"/>
    </location>
</feature>
<proteinExistence type="predicted"/>
<comment type="caution">
    <text evidence="2">The sequence shown here is derived from an EMBL/GenBank/DDBJ whole genome shotgun (WGS) entry which is preliminary data.</text>
</comment>
<evidence type="ECO:0008006" key="4">
    <source>
        <dbReference type="Google" id="ProtNLM"/>
    </source>
</evidence>
<feature type="transmembrane region" description="Helical" evidence="1">
    <location>
        <begin position="98"/>
        <end position="119"/>
    </location>
</feature>
<accession>A0AAV5SKQ5</accession>
<feature type="transmembrane region" description="Helical" evidence="1">
    <location>
        <begin position="200"/>
        <end position="222"/>
    </location>
</feature>
<reference evidence="2" key="1">
    <citation type="submission" date="2023-10" db="EMBL/GenBank/DDBJ databases">
        <title>Genome assembly of Pristionchus species.</title>
        <authorList>
            <person name="Yoshida K."/>
            <person name="Sommer R.J."/>
        </authorList>
    </citation>
    <scope>NUCLEOTIDE SEQUENCE</scope>
    <source>
        <strain evidence="2">RS0144</strain>
    </source>
</reference>
<keyword evidence="1" id="KW-0812">Transmembrane</keyword>
<feature type="transmembrane region" description="Helical" evidence="1">
    <location>
        <begin position="234"/>
        <end position="256"/>
    </location>
</feature>
<gene>
    <name evidence="2" type="ORF">PENTCL1PPCAC_4893</name>
</gene>
<sequence length="267" mass="30139">MSTDRVVMVIFVIVSHVAMYLTLPLHFRLLYVLIRPSKRIQLDGSFHTLMTHTTIGNLFFALVYCLNQAPAGAGVLFDFYSGIGPVVSHIEMIKIWEYIAYLCYAMWLVTIGISIPLMIPGSTASYTMLSIFDLPSVQYTFLGNYYQLYSIIGSFFATVVEVITIFFYIAMLAKFHAFRKMTQSNAADVRKMTRGVVRTTVAAVVTSMGSWIIVVFFCIVFSRMNTPTPLLDNLQFSSIFVAINNVLTPWVLLIAFPNVRNSILLLK</sequence>
<protein>
    <recommendedName>
        <fullName evidence="4">G protein-coupled receptor</fullName>
    </recommendedName>
</protein>
<keyword evidence="1" id="KW-1133">Transmembrane helix</keyword>
<name>A0AAV5SKQ5_9BILA</name>
<dbReference type="EMBL" id="BTSX01000002">
    <property type="protein sequence ID" value="GMS82718.1"/>
    <property type="molecule type" value="Genomic_DNA"/>
</dbReference>
<evidence type="ECO:0000313" key="3">
    <source>
        <dbReference type="Proteomes" id="UP001432027"/>
    </source>
</evidence>
<dbReference type="SUPFAM" id="SSF81321">
    <property type="entry name" value="Family A G protein-coupled receptor-like"/>
    <property type="match status" value="1"/>
</dbReference>